<organism evidence="1 2">
    <name type="scientific">Avena sativa</name>
    <name type="common">Oat</name>
    <dbReference type="NCBI Taxonomy" id="4498"/>
    <lineage>
        <taxon>Eukaryota</taxon>
        <taxon>Viridiplantae</taxon>
        <taxon>Streptophyta</taxon>
        <taxon>Embryophyta</taxon>
        <taxon>Tracheophyta</taxon>
        <taxon>Spermatophyta</taxon>
        <taxon>Magnoliopsida</taxon>
        <taxon>Liliopsida</taxon>
        <taxon>Poales</taxon>
        <taxon>Poaceae</taxon>
        <taxon>BOP clade</taxon>
        <taxon>Pooideae</taxon>
        <taxon>Poodae</taxon>
        <taxon>Poeae</taxon>
        <taxon>Poeae Chloroplast Group 1 (Aveneae type)</taxon>
        <taxon>Aveninae</taxon>
        <taxon>Avena</taxon>
    </lineage>
</organism>
<dbReference type="Proteomes" id="UP001732700">
    <property type="component" value="Chromosome 6C"/>
</dbReference>
<reference evidence="1" key="2">
    <citation type="submission" date="2025-09" db="UniProtKB">
        <authorList>
            <consortium name="EnsemblPlants"/>
        </authorList>
    </citation>
    <scope>IDENTIFICATION</scope>
</reference>
<proteinExistence type="predicted"/>
<dbReference type="EnsemblPlants" id="AVESA.00010b.r2.6CG1115240.1">
    <property type="protein sequence ID" value="AVESA.00010b.r2.6CG1115240.1.CDS"/>
    <property type="gene ID" value="AVESA.00010b.r2.6CG1115240"/>
</dbReference>
<accession>A0ACD5Z6T7</accession>
<keyword evidence="2" id="KW-1185">Reference proteome</keyword>
<evidence type="ECO:0000313" key="2">
    <source>
        <dbReference type="Proteomes" id="UP001732700"/>
    </source>
</evidence>
<evidence type="ECO:0000313" key="1">
    <source>
        <dbReference type="EnsemblPlants" id="AVESA.00010b.r2.6CG1115240.1.CDS"/>
    </source>
</evidence>
<reference evidence="1" key="1">
    <citation type="submission" date="2021-05" db="EMBL/GenBank/DDBJ databases">
        <authorList>
            <person name="Scholz U."/>
            <person name="Mascher M."/>
            <person name="Fiebig A."/>
        </authorList>
    </citation>
    <scope>NUCLEOTIDE SEQUENCE [LARGE SCALE GENOMIC DNA]</scope>
</reference>
<name>A0ACD5Z6T7_AVESA</name>
<protein>
    <submittedName>
        <fullName evidence="1">Uncharacterized protein</fullName>
    </submittedName>
</protein>
<sequence>MGEVVSASMGVINPLLLKLSTLMGDEYKKLKGVKKQASFLIRELSAMKAALEKLELMDELDSQAKDWRGHVREMSYDMEDCIDDFMCDLGDANAKPGFIKKNIKRFKSLGARHRIAQQMEDLKALALEANERRMRYKIDDRLNPSSRVVLVDPRISAIYKEAAGLVGIDGPKKELVTWLTDNEKKLKVVSIVGFGGLGKTTLAKQVYDEIGGRFRSKAFVSVSQRPDIGNLLSGLQLKLGMKEESSRACETQDIIDNIRKHLKKERYLIIVDDLWDQSAWNIISCAFTENCNGSRVIVTTRVDDVAVWACSNDRECIYRMKPLKEEDSRVLFFNRIFGSENGCPPQLREVAAQILRKCGGMPLAIITIASLLANCQVMSRDEWESIRNSLGAQFAVKPTLEEMRSILNLSYIHLPLHLRPCFMYLGMYPEDREIQRDDLVRQWVAEDFVSNLYGKDMEVAAKSYFNELINRSLIQPERTEHGELVSCRVHDMMLDLILGKCAEDNFITVECNHKEMEREHGWKYKARRVSSNSIGRAAADESPSGTFDSRLRQVRLLAQFGESKYILHILPFKYLRAIFFEISGEMCPWKVDLTAISQLIQLRYLKVSGGRYINLPNEMQGLVHLETMEFNCFSLDVPSDIVHLPRLAHLIVAKWKHLPEGIRNMKSLLTSPVEKLIRGC</sequence>